<dbReference type="InterPro" id="IPR004099">
    <property type="entry name" value="Pyr_nucl-diS_OxRdtase_dimer"/>
</dbReference>
<dbReference type="Pfam" id="PF02852">
    <property type="entry name" value="Pyr_redox_dim"/>
    <property type="match status" value="1"/>
</dbReference>
<dbReference type="InterPro" id="IPR023753">
    <property type="entry name" value="FAD/NAD-binding_dom"/>
</dbReference>
<keyword evidence="11 16" id="KW-0676">Redox-active center</keyword>
<comment type="catalytic activity">
    <reaction evidence="12 16">
        <text>N(6)-[(R)-dihydrolipoyl]-L-lysyl-[protein] + NAD(+) = N(6)-[(R)-lipoyl]-L-lysyl-[protein] + NADH + H(+)</text>
        <dbReference type="Rhea" id="RHEA:15045"/>
        <dbReference type="Rhea" id="RHEA-COMP:10474"/>
        <dbReference type="Rhea" id="RHEA-COMP:10475"/>
        <dbReference type="ChEBI" id="CHEBI:15378"/>
        <dbReference type="ChEBI" id="CHEBI:57540"/>
        <dbReference type="ChEBI" id="CHEBI:57945"/>
        <dbReference type="ChEBI" id="CHEBI:83099"/>
        <dbReference type="ChEBI" id="CHEBI:83100"/>
        <dbReference type="EC" id="1.8.1.4"/>
    </reaction>
</comment>
<evidence type="ECO:0000256" key="7">
    <source>
        <dbReference type="ARBA" id="ARBA00022827"/>
    </source>
</evidence>
<keyword evidence="14" id="KW-0547">Nucleotide-binding</keyword>
<dbReference type="PROSITE" id="PS00076">
    <property type="entry name" value="PYRIDINE_REDOX_1"/>
    <property type="match status" value="1"/>
</dbReference>
<dbReference type="Gene3D" id="3.50.50.60">
    <property type="entry name" value="FAD/NAD(P)-binding domain"/>
    <property type="match status" value="2"/>
</dbReference>
<sequence>MKAQYDLVIVGAGSGGYIAAIRAGQLGLSVACIESNPYAAPDGQARPGGTCLNVGCIPSKALLASSHLYEQVLHHTAEHGITTGGAAIDVDKMIDRKDGVVSKMAKGIEYLFKKNKVDFIKARARFVGMQDGVYSLEVSAEDSVQQISARNVIIATGSKPRQLPGTRIDNSIICDNAGALDFREVPKRLCVVGAGVIGLELGSVWRRLGADVTLLDAMPDFLPGCDTAVSKEMLKLMSGQGLKFDLGVSIDSIALSGDEAQISYRDRAGAAKELACDKVIVAIGRVPNTDGLGIEAIGLELDQRGYVPVDEHCRTTLPNLFAIGDVVRGPMLAHKAEEEGIMVAEIVAGQSGHVNYPAIPFIIYTSPEAAWVGKTEQELAREGRAFKSGQFPFSANGRALGHGDAQGFVKVLADAESDLVLGVHIVSSLASEMIGEAAIALEFSASSEDIARICHAHPTLYEAIREASLAVDERALNI</sequence>
<dbReference type="EC" id="1.8.1.4" evidence="3 16"/>
<evidence type="ECO:0000256" key="16">
    <source>
        <dbReference type="RuleBase" id="RU003692"/>
    </source>
</evidence>
<dbReference type="InterPro" id="IPR036188">
    <property type="entry name" value="FAD/NAD-bd_sf"/>
</dbReference>
<evidence type="ECO:0000256" key="8">
    <source>
        <dbReference type="ARBA" id="ARBA00023002"/>
    </source>
</evidence>
<keyword evidence="7 14" id="KW-0274">FAD</keyword>
<dbReference type="SUPFAM" id="SSF51905">
    <property type="entry name" value="FAD/NAD(P)-binding domain"/>
    <property type="match status" value="1"/>
</dbReference>
<feature type="binding site" evidence="14">
    <location>
        <position position="325"/>
    </location>
    <ligand>
        <name>FAD</name>
        <dbReference type="ChEBI" id="CHEBI:57692"/>
    </ligand>
</feature>
<feature type="binding site" evidence="14">
    <location>
        <begin position="331"/>
        <end position="334"/>
    </location>
    <ligand>
        <name>FAD</name>
        <dbReference type="ChEBI" id="CHEBI:57692"/>
    </ligand>
</feature>
<dbReference type="InterPro" id="IPR006258">
    <property type="entry name" value="Lipoamide_DH"/>
</dbReference>
<dbReference type="STRING" id="1164594.SAMN05216204_1428"/>
<evidence type="ECO:0000256" key="4">
    <source>
        <dbReference type="ARBA" id="ARBA00016961"/>
    </source>
</evidence>
<dbReference type="Gene3D" id="3.30.390.30">
    <property type="match status" value="1"/>
</dbReference>
<evidence type="ECO:0000259" key="18">
    <source>
        <dbReference type="Pfam" id="PF07992"/>
    </source>
</evidence>
<dbReference type="PANTHER" id="PTHR22912">
    <property type="entry name" value="DISULFIDE OXIDOREDUCTASE"/>
    <property type="match status" value="1"/>
</dbReference>
<protein>
    <recommendedName>
        <fullName evidence="4 16">Dihydrolipoyl dehydrogenase</fullName>
        <ecNumber evidence="3 16">1.8.1.4</ecNumber>
    </recommendedName>
</protein>
<dbReference type="InterPro" id="IPR012999">
    <property type="entry name" value="Pyr_OxRdtase_I_AS"/>
</dbReference>
<evidence type="ECO:0000256" key="15">
    <source>
        <dbReference type="PIRSR" id="PIRSR000350-4"/>
    </source>
</evidence>
<evidence type="ECO:0000313" key="19">
    <source>
        <dbReference type="EMBL" id="SFD86334.1"/>
    </source>
</evidence>
<dbReference type="Pfam" id="PF07992">
    <property type="entry name" value="Pyr_redox_2"/>
    <property type="match status" value="1"/>
</dbReference>
<evidence type="ECO:0000256" key="10">
    <source>
        <dbReference type="ARBA" id="ARBA00023157"/>
    </source>
</evidence>
<feature type="domain" description="FAD/NAD(P)-binding" evidence="18">
    <location>
        <begin position="5"/>
        <end position="340"/>
    </location>
</feature>
<feature type="binding site" evidence="14">
    <location>
        <begin position="193"/>
        <end position="200"/>
    </location>
    <ligand>
        <name>NAD(+)</name>
        <dbReference type="ChEBI" id="CHEBI:57540"/>
    </ligand>
</feature>
<dbReference type="Proteomes" id="UP000198639">
    <property type="component" value="Unassembled WGS sequence"/>
</dbReference>
<evidence type="ECO:0000259" key="17">
    <source>
        <dbReference type="Pfam" id="PF02852"/>
    </source>
</evidence>
<organism evidence="19 20">
    <name type="scientific">Massilia yuzhufengensis</name>
    <dbReference type="NCBI Taxonomy" id="1164594"/>
    <lineage>
        <taxon>Bacteria</taxon>
        <taxon>Pseudomonadati</taxon>
        <taxon>Pseudomonadota</taxon>
        <taxon>Betaproteobacteria</taxon>
        <taxon>Burkholderiales</taxon>
        <taxon>Oxalobacteraceae</taxon>
        <taxon>Telluria group</taxon>
        <taxon>Massilia</taxon>
    </lineage>
</organism>
<dbReference type="FunFam" id="3.30.390.30:FF:000001">
    <property type="entry name" value="Dihydrolipoyl dehydrogenase"/>
    <property type="match status" value="1"/>
</dbReference>
<dbReference type="PANTHER" id="PTHR22912:SF224">
    <property type="entry name" value="DIHYDROLIPOYL DEHYDROGENASE"/>
    <property type="match status" value="1"/>
</dbReference>
<dbReference type="AlphaFoldDB" id="A0A1I1VU28"/>
<evidence type="ECO:0000256" key="3">
    <source>
        <dbReference type="ARBA" id="ARBA00012608"/>
    </source>
</evidence>
<feature type="binding site" evidence="14">
    <location>
        <position position="60"/>
    </location>
    <ligand>
        <name>FAD</name>
        <dbReference type="ChEBI" id="CHEBI:57692"/>
    </ligand>
</feature>
<dbReference type="GO" id="GO:0004148">
    <property type="term" value="F:dihydrolipoyl dehydrogenase (NADH) activity"/>
    <property type="evidence" value="ECO:0007669"/>
    <property type="project" value="UniProtKB-EC"/>
</dbReference>
<accession>A0A1I1VU28</accession>
<evidence type="ECO:0000256" key="11">
    <source>
        <dbReference type="ARBA" id="ARBA00023284"/>
    </source>
</evidence>
<evidence type="ECO:0000313" key="20">
    <source>
        <dbReference type="Proteomes" id="UP000198639"/>
    </source>
</evidence>
<gene>
    <name evidence="19" type="ORF">SAMN05216204_1428</name>
</gene>
<dbReference type="InterPro" id="IPR016156">
    <property type="entry name" value="FAD/NAD-linked_Rdtase_dimer_sf"/>
</dbReference>
<evidence type="ECO:0000256" key="5">
    <source>
        <dbReference type="ARBA" id="ARBA00022490"/>
    </source>
</evidence>
<evidence type="ECO:0000256" key="2">
    <source>
        <dbReference type="ARBA" id="ARBA00007532"/>
    </source>
</evidence>
<dbReference type="PRINTS" id="PR00368">
    <property type="entry name" value="FADPNR"/>
</dbReference>
<dbReference type="PRINTS" id="PR00411">
    <property type="entry name" value="PNDRDTASEI"/>
</dbReference>
<keyword evidence="5" id="KW-0963">Cytoplasm</keyword>
<dbReference type="InterPro" id="IPR001100">
    <property type="entry name" value="Pyr_nuc-diS_OxRdtase"/>
</dbReference>
<keyword evidence="20" id="KW-1185">Reference proteome</keyword>
<feature type="active site" description="Proton acceptor" evidence="13">
    <location>
        <position position="457"/>
    </location>
</feature>
<dbReference type="GO" id="GO:0006103">
    <property type="term" value="P:2-oxoglutarate metabolic process"/>
    <property type="evidence" value="ECO:0007669"/>
    <property type="project" value="TreeGrafter"/>
</dbReference>
<dbReference type="GO" id="GO:0005737">
    <property type="term" value="C:cytoplasm"/>
    <property type="evidence" value="ECO:0007669"/>
    <property type="project" value="UniProtKB-SubCell"/>
</dbReference>
<dbReference type="InterPro" id="IPR050151">
    <property type="entry name" value="Class-I_Pyr_Nuc-Dis_Oxidored"/>
</dbReference>
<dbReference type="EMBL" id="FOLD01000042">
    <property type="protein sequence ID" value="SFD86334.1"/>
    <property type="molecule type" value="Genomic_DNA"/>
</dbReference>
<feature type="binding site" evidence="14">
    <location>
        <begin position="156"/>
        <end position="158"/>
    </location>
    <ligand>
        <name>FAD</name>
        <dbReference type="ChEBI" id="CHEBI:57692"/>
    </ligand>
</feature>
<dbReference type="GO" id="GO:0050660">
    <property type="term" value="F:flavin adenine dinucleotide binding"/>
    <property type="evidence" value="ECO:0007669"/>
    <property type="project" value="InterPro"/>
</dbReference>
<name>A0A1I1VU28_9BURK</name>
<evidence type="ECO:0000256" key="1">
    <source>
        <dbReference type="ARBA" id="ARBA00004496"/>
    </source>
</evidence>
<keyword evidence="6 16" id="KW-0285">Flavoprotein</keyword>
<keyword evidence="8 16" id="KW-0560">Oxidoreductase</keyword>
<evidence type="ECO:0000256" key="13">
    <source>
        <dbReference type="PIRSR" id="PIRSR000350-2"/>
    </source>
</evidence>
<comment type="cofactor">
    <cofactor evidence="14 16">
        <name>FAD</name>
        <dbReference type="ChEBI" id="CHEBI:57692"/>
    </cofactor>
    <text evidence="14 16">Binds 1 FAD per subunit.</text>
</comment>
<reference evidence="20" key="1">
    <citation type="submission" date="2016-10" db="EMBL/GenBank/DDBJ databases">
        <authorList>
            <person name="Varghese N."/>
            <person name="Submissions S."/>
        </authorList>
    </citation>
    <scope>NUCLEOTIDE SEQUENCE [LARGE SCALE GENOMIC DNA]</scope>
    <source>
        <strain evidence="20">CGMCC 1.12041</strain>
    </source>
</reference>
<dbReference type="RefSeq" id="WP_091876993.1">
    <property type="nucleotide sequence ID" value="NZ_FOLD01000042.1"/>
</dbReference>
<dbReference type="PIRSF" id="PIRSF000350">
    <property type="entry name" value="Mercury_reductase_MerA"/>
    <property type="match status" value="1"/>
</dbReference>
<dbReference type="OrthoDB" id="178496at2"/>
<comment type="subcellular location">
    <subcellularLocation>
        <location evidence="1">Cytoplasm</location>
    </subcellularLocation>
</comment>
<feature type="binding site" evidence="14">
    <location>
        <position position="284"/>
    </location>
    <ligand>
        <name>NAD(+)</name>
        <dbReference type="ChEBI" id="CHEBI:57540"/>
    </ligand>
</feature>
<comment type="similarity">
    <text evidence="2 16">Belongs to the class-I pyridine nucleotide-disulfide oxidoreductase family.</text>
</comment>
<evidence type="ECO:0000256" key="14">
    <source>
        <dbReference type="PIRSR" id="PIRSR000350-3"/>
    </source>
</evidence>
<proteinExistence type="inferred from homology"/>
<evidence type="ECO:0000256" key="6">
    <source>
        <dbReference type="ARBA" id="ARBA00022630"/>
    </source>
</evidence>
<feature type="disulfide bond" description="Redox-active" evidence="15">
    <location>
        <begin position="51"/>
        <end position="56"/>
    </location>
</feature>
<dbReference type="SUPFAM" id="SSF55424">
    <property type="entry name" value="FAD/NAD-linked reductases, dimerisation (C-terminal) domain"/>
    <property type="match status" value="1"/>
</dbReference>
<evidence type="ECO:0000256" key="12">
    <source>
        <dbReference type="ARBA" id="ARBA00049187"/>
    </source>
</evidence>
<keyword evidence="9 14" id="KW-0520">NAD</keyword>
<comment type="miscellaneous">
    <text evidence="16">The active site is a redox-active disulfide bond.</text>
</comment>
<feature type="domain" description="Pyridine nucleotide-disulphide oxidoreductase dimerisation" evidence="17">
    <location>
        <begin position="359"/>
        <end position="467"/>
    </location>
</feature>
<keyword evidence="10" id="KW-1015">Disulfide bond</keyword>
<dbReference type="NCBIfam" id="TIGR01350">
    <property type="entry name" value="lipoamide_DH"/>
    <property type="match status" value="1"/>
</dbReference>
<evidence type="ECO:0000256" key="9">
    <source>
        <dbReference type="ARBA" id="ARBA00023027"/>
    </source>
</evidence>